<comment type="caution">
    <text evidence="6">The sequence shown here is derived from an EMBL/GenBank/DDBJ whole genome shotgun (WGS) entry which is preliminary data.</text>
</comment>
<dbReference type="AlphaFoldDB" id="U3A2Y5"/>
<keyword evidence="3 4" id="KW-0472">Membrane</keyword>
<dbReference type="EMBL" id="BASZ01000005">
    <property type="protein sequence ID" value="GAD49123.1"/>
    <property type="molecule type" value="Genomic_DNA"/>
</dbReference>
<dbReference type="OrthoDB" id="7392120at2"/>
<evidence type="ECO:0000256" key="4">
    <source>
        <dbReference type="SAM" id="Phobius"/>
    </source>
</evidence>
<evidence type="ECO:0000313" key="7">
    <source>
        <dbReference type="Proteomes" id="UP000016568"/>
    </source>
</evidence>
<name>U3A2Y5_9SPHN</name>
<feature type="transmembrane region" description="Helical" evidence="4">
    <location>
        <begin position="58"/>
        <end position="76"/>
    </location>
</feature>
<dbReference type="PROSITE" id="PS51503">
    <property type="entry name" value="HIG1"/>
    <property type="match status" value="1"/>
</dbReference>
<dbReference type="eggNOG" id="ENOG5032DKD">
    <property type="taxonomic scope" value="Bacteria"/>
</dbReference>
<sequence>MNYILIPLLIVFMIMVVVSLVRGVVAFLQSSRDELDRDPNTGPSPLQLRQNQMMFSRIKYQALAIVVVAVILMVAGSNR</sequence>
<gene>
    <name evidence="6" type="ORF">NT2_05_00440</name>
</gene>
<feature type="domain" description="HIG1" evidence="5">
    <location>
        <begin position="1"/>
        <end position="79"/>
    </location>
</feature>
<dbReference type="RefSeq" id="WP_021690030.1">
    <property type="nucleotide sequence ID" value="NZ_BASZ01000005.1"/>
</dbReference>
<dbReference type="KEGG" id="ntd:EGO55_11430"/>
<keyword evidence="2 4" id="KW-1133">Transmembrane helix</keyword>
<keyword evidence="1 4" id="KW-0812">Transmembrane</keyword>
<reference evidence="6 7" key="1">
    <citation type="submission" date="2013-09" db="EMBL/GenBank/DDBJ databases">
        <title>Whole genome shotgun sequence of Novosphingobium tardaugens NBRC 16725.</title>
        <authorList>
            <person name="Isaki S."/>
            <person name="Hosoyama A."/>
            <person name="Tsuchikane K."/>
            <person name="Katsumata H."/>
            <person name="Ando Y."/>
            <person name="Yamazaki S."/>
            <person name="Fujita N."/>
        </authorList>
    </citation>
    <scope>NUCLEOTIDE SEQUENCE [LARGE SCALE GENOMIC DNA]</scope>
    <source>
        <strain evidence="6 7">NBRC 16725</strain>
    </source>
</reference>
<evidence type="ECO:0000256" key="3">
    <source>
        <dbReference type="ARBA" id="ARBA00023136"/>
    </source>
</evidence>
<dbReference type="InterPro" id="IPR007667">
    <property type="entry name" value="Hypoxia_induced_domain"/>
</dbReference>
<feature type="transmembrane region" description="Helical" evidence="4">
    <location>
        <begin position="6"/>
        <end position="28"/>
    </location>
</feature>
<keyword evidence="7" id="KW-1185">Reference proteome</keyword>
<organism evidence="6 7">
    <name type="scientific">Caenibius tardaugens NBRC 16725</name>
    <dbReference type="NCBI Taxonomy" id="1219035"/>
    <lineage>
        <taxon>Bacteria</taxon>
        <taxon>Pseudomonadati</taxon>
        <taxon>Pseudomonadota</taxon>
        <taxon>Alphaproteobacteria</taxon>
        <taxon>Sphingomonadales</taxon>
        <taxon>Erythrobacteraceae</taxon>
        <taxon>Caenibius</taxon>
    </lineage>
</organism>
<evidence type="ECO:0000259" key="5">
    <source>
        <dbReference type="PROSITE" id="PS51503"/>
    </source>
</evidence>
<accession>U3A2Y5</accession>
<dbReference type="Proteomes" id="UP000016568">
    <property type="component" value="Unassembled WGS sequence"/>
</dbReference>
<protein>
    <recommendedName>
        <fullName evidence="5">HIG1 domain-containing protein</fullName>
    </recommendedName>
</protein>
<evidence type="ECO:0000256" key="1">
    <source>
        <dbReference type="ARBA" id="ARBA00022692"/>
    </source>
</evidence>
<evidence type="ECO:0000256" key="2">
    <source>
        <dbReference type="ARBA" id="ARBA00022989"/>
    </source>
</evidence>
<proteinExistence type="predicted"/>
<evidence type="ECO:0000313" key="6">
    <source>
        <dbReference type="EMBL" id="GAD49123.1"/>
    </source>
</evidence>